<dbReference type="InterPro" id="IPR001736">
    <property type="entry name" value="PLipase_D/transphosphatidylase"/>
</dbReference>
<dbReference type="GO" id="GO:0006793">
    <property type="term" value="P:phosphorus metabolic process"/>
    <property type="evidence" value="ECO:0007669"/>
    <property type="project" value="UniProtKB-ARBA"/>
</dbReference>
<keyword evidence="7" id="KW-0732">Signal</keyword>
<accession>A0A4R3KCZ4</accession>
<dbReference type="OrthoDB" id="281759at2"/>
<feature type="domain" description="PLD phosphodiesterase" evidence="8">
    <location>
        <begin position="139"/>
        <end position="166"/>
    </location>
</feature>
<dbReference type="AlphaFoldDB" id="A0A4R3KCZ4"/>
<evidence type="ECO:0000256" key="2">
    <source>
        <dbReference type="ARBA" id="ARBA00008664"/>
    </source>
</evidence>
<keyword evidence="4" id="KW-0378">Hydrolase</keyword>
<reference evidence="9 10" key="1">
    <citation type="submission" date="2019-03" db="EMBL/GenBank/DDBJ databases">
        <title>Genomic Encyclopedia of Type Strains, Phase IV (KMG-IV): sequencing the most valuable type-strain genomes for metagenomic binning, comparative biology and taxonomic classification.</title>
        <authorList>
            <person name="Goeker M."/>
        </authorList>
    </citation>
    <scope>NUCLEOTIDE SEQUENCE [LARGE SCALE GENOMIC DNA]</scope>
    <source>
        <strain evidence="9 10">DSM 20467</strain>
    </source>
</reference>
<dbReference type="Proteomes" id="UP000295188">
    <property type="component" value="Unassembled WGS sequence"/>
</dbReference>
<comment type="catalytic activity">
    <reaction evidence="1">
        <text>a 1,2-diacyl-sn-glycero-3-phosphocholine + H2O = a 1,2-diacyl-sn-glycero-3-phosphate + choline + H(+)</text>
        <dbReference type="Rhea" id="RHEA:14445"/>
        <dbReference type="ChEBI" id="CHEBI:15354"/>
        <dbReference type="ChEBI" id="CHEBI:15377"/>
        <dbReference type="ChEBI" id="CHEBI:15378"/>
        <dbReference type="ChEBI" id="CHEBI:57643"/>
        <dbReference type="ChEBI" id="CHEBI:58608"/>
        <dbReference type="EC" id="3.1.4.4"/>
    </reaction>
</comment>
<evidence type="ECO:0000256" key="1">
    <source>
        <dbReference type="ARBA" id="ARBA00000798"/>
    </source>
</evidence>
<dbReference type="PROSITE" id="PS51257">
    <property type="entry name" value="PROKAR_LIPOPROTEIN"/>
    <property type="match status" value="1"/>
</dbReference>
<dbReference type="InterPro" id="IPR025202">
    <property type="entry name" value="PLD-like_dom"/>
</dbReference>
<dbReference type="EC" id="3.1.4.4" evidence="3"/>
<evidence type="ECO:0000256" key="5">
    <source>
        <dbReference type="ARBA" id="ARBA00022963"/>
    </source>
</evidence>
<organism evidence="9 10">
    <name type="scientific">Pectinatus cerevisiiphilus</name>
    <dbReference type="NCBI Taxonomy" id="86956"/>
    <lineage>
        <taxon>Bacteria</taxon>
        <taxon>Bacillati</taxon>
        <taxon>Bacillota</taxon>
        <taxon>Negativicutes</taxon>
        <taxon>Selenomonadales</taxon>
        <taxon>Selenomonadaceae</taxon>
        <taxon>Pectinatus</taxon>
    </lineage>
</organism>
<evidence type="ECO:0000259" key="8">
    <source>
        <dbReference type="PROSITE" id="PS50035"/>
    </source>
</evidence>
<dbReference type="PROSITE" id="PS50035">
    <property type="entry name" value="PLD"/>
    <property type="match status" value="1"/>
</dbReference>
<evidence type="ECO:0000313" key="10">
    <source>
        <dbReference type="Proteomes" id="UP000295188"/>
    </source>
</evidence>
<dbReference type="GO" id="GO:0016042">
    <property type="term" value="P:lipid catabolic process"/>
    <property type="evidence" value="ECO:0007669"/>
    <property type="project" value="UniProtKB-KW"/>
</dbReference>
<sequence>MLKKSILIISACLIFTVGFLAGCSEKEVPAEKATAENSVVLPAEINKPTTIEGTGTIEVAFSPNGGAEEAIVDEINGAKSSIKVQAYTFTNSKISKALLHAQKRGVDVQIILDKSQQTSKYSPLKFFADNSIPVKIDNDFQIAHNKIMIIDEKTVITGSFNFTKAAAEKNAENLLIIRGNQKLTALYLKNWAWRWNSTQEPKLQTQK</sequence>
<dbReference type="EMBL" id="SMAA01000003">
    <property type="protein sequence ID" value="TCS80997.1"/>
    <property type="molecule type" value="Genomic_DNA"/>
</dbReference>
<name>A0A4R3KCZ4_9FIRM</name>
<dbReference type="PANTHER" id="PTHR43856">
    <property type="entry name" value="CARDIOLIPIN HYDROLASE"/>
    <property type="match status" value="1"/>
</dbReference>
<dbReference type="GO" id="GO:0016891">
    <property type="term" value="F:RNA endonuclease activity producing 5'-phosphomonoesters, hydrolytic mechanism"/>
    <property type="evidence" value="ECO:0007669"/>
    <property type="project" value="TreeGrafter"/>
</dbReference>
<feature type="chain" id="PRO_5038821040" description="phospholipase D" evidence="7">
    <location>
        <begin position="22"/>
        <end position="207"/>
    </location>
</feature>
<dbReference type="RefSeq" id="WP_132547760.1">
    <property type="nucleotide sequence ID" value="NZ_SMAA01000003.1"/>
</dbReference>
<feature type="signal peptide" evidence="7">
    <location>
        <begin position="1"/>
        <end position="21"/>
    </location>
</feature>
<dbReference type="Pfam" id="PF13091">
    <property type="entry name" value="PLDc_2"/>
    <property type="match status" value="1"/>
</dbReference>
<keyword evidence="10" id="KW-1185">Reference proteome</keyword>
<proteinExistence type="inferred from homology"/>
<dbReference type="CDD" id="cd09170">
    <property type="entry name" value="PLDc_Nuc"/>
    <property type="match status" value="1"/>
</dbReference>
<dbReference type="SUPFAM" id="SSF56024">
    <property type="entry name" value="Phospholipase D/nuclease"/>
    <property type="match status" value="1"/>
</dbReference>
<dbReference type="SMART" id="SM00155">
    <property type="entry name" value="PLDc"/>
    <property type="match status" value="1"/>
</dbReference>
<evidence type="ECO:0000256" key="3">
    <source>
        <dbReference type="ARBA" id="ARBA00012027"/>
    </source>
</evidence>
<dbReference type="PANTHER" id="PTHR43856:SF1">
    <property type="entry name" value="MITOCHONDRIAL CARDIOLIPIN HYDROLASE"/>
    <property type="match status" value="1"/>
</dbReference>
<evidence type="ECO:0000313" key="9">
    <source>
        <dbReference type="EMBL" id="TCS80997.1"/>
    </source>
</evidence>
<comment type="caution">
    <text evidence="9">The sequence shown here is derived from an EMBL/GenBank/DDBJ whole genome shotgun (WGS) entry which is preliminary data.</text>
</comment>
<evidence type="ECO:0000256" key="7">
    <source>
        <dbReference type="SAM" id="SignalP"/>
    </source>
</evidence>
<keyword evidence="5" id="KW-0442">Lipid degradation</keyword>
<dbReference type="GO" id="GO:0004630">
    <property type="term" value="F:phospholipase D activity"/>
    <property type="evidence" value="ECO:0007669"/>
    <property type="project" value="UniProtKB-EC"/>
</dbReference>
<comment type="similarity">
    <text evidence="2">Belongs to the phospholipase D family.</text>
</comment>
<evidence type="ECO:0000256" key="4">
    <source>
        <dbReference type="ARBA" id="ARBA00022801"/>
    </source>
</evidence>
<evidence type="ECO:0000256" key="6">
    <source>
        <dbReference type="ARBA" id="ARBA00023098"/>
    </source>
</evidence>
<dbReference type="Gene3D" id="3.30.870.10">
    <property type="entry name" value="Endonuclease Chain A"/>
    <property type="match status" value="1"/>
</dbReference>
<keyword evidence="6" id="KW-0443">Lipid metabolism</keyword>
<gene>
    <name evidence="9" type="ORF">EDC37_103167</name>
</gene>
<dbReference type="InterPro" id="IPR051406">
    <property type="entry name" value="PLD_domain"/>
</dbReference>
<protein>
    <recommendedName>
        <fullName evidence="3">phospholipase D</fullName>
        <ecNumber evidence="3">3.1.4.4</ecNumber>
    </recommendedName>
</protein>